<feature type="signal peptide" evidence="6">
    <location>
        <begin position="1"/>
        <end position="20"/>
    </location>
</feature>
<gene>
    <name evidence="8" type="ORF">WA026_018659</name>
</gene>
<organism evidence="8 9">
    <name type="scientific">Henosepilachna vigintioctopunctata</name>
    <dbReference type="NCBI Taxonomy" id="420089"/>
    <lineage>
        <taxon>Eukaryota</taxon>
        <taxon>Metazoa</taxon>
        <taxon>Ecdysozoa</taxon>
        <taxon>Arthropoda</taxon>
        <taxon>Hexapoda</taxon>
        <taxon>Insecta</taxon>
        <taxon>Pterygota</taxon>
        <taxon>Neoptera</taxon>
        <taxon>Endopterygota</taxon>
        <taxon>Coleoptera</taxon>
        <taxon>Polyphaga</taxon>
        <taxon>Cucujiformia</taxon>
        <taxon>Coccinelloidea</taxon>
        <taxon>Coccinellidae</taxon>
        <taxon>Epilachninae</taxon>
        <taxon>Epilachnini</taxon>
        <taxon>Henosepilachna</taxon>
    </lineage>
</organism>
<name>A0AAW1U4Q1_9CUCU</name>
<keyword evidence="2 6" id="KW-0732">Signal</keyword>
<dbReference type="Proteomes" id="UP001431783">
    <property type="component" value="Unassembled WGS sequence"/>
</dbReference>
<dbReference type="AlphaFoldDB" id="A0AAW1U4Q1"/>
<dbReference type="SMART" id="SM00494">
    <property type="entry name" value="ChtBD2"/>
    <property type="match status" value="2"/>
</dbReference>
<evidence type="ECO:0000256" key="5">
    <source>
        <dbReference type="ARBA" id="ARBA00023180"/>
    </source>
</evidence>
<evidence type="ECO:0000256" key="6">
    <source>
        <dbReference type="SAM" id="SignalP"/>
    </source>
</evidence>
<keyword evidence="4" id="KW-1015">Disulfide bond</keyword>
<sequence length="138" mass="15387">MCKIILSILAISFVFAQVASEKCDVVGELKADKKDCGKFYQCTNLGWIEFVCQSGLYFNPVSSACDWPCNVICNPDKDDQPILEPCSTIGQMKGEVKDCQQYYVCTADGWESRQCKAPLLFNSISKTCDYALYVTCAK</sequence>
<feature type="chain" id="PRO_5043576064" description="Chitin-binding type-2 domain-containing protein" evidence="6">
    <location>
        <begin position="21"/>
        <end position="138"/>
    </location>
</feature>
<evidence type="ECO:0000313" key="8">
    <source>
        <dbReference type="EMBL" id="KAK9877553.1"/>
    </source>
</evidence>
<dbReference type="PROSITE" id="PS50940">
    <property type="entry name" value="CHIT_BIND_II"/>
    <property type="match status" value="2"/>
</dbReference>
<comment type="caution">
    <text evidence="8">The sequence shown here is derived from an EMBL/GenBank/DDBJ whole genome shotgun (WGS) entry which is preliminary data.</text>
</comment>
<feature type="domain" description="Chitin-binding type-2" evidence="7">
    <location>
        <begin position="20"/>
        <end position="75"/>
    </location>
</feature>
<dbReference type="InterPro" id="IPR002557">
    <property type="entry name" value="Chitin-bd_dom"/>
</dbReference>
<evidence type="ECO:0000256" key="4">
    <source>
        <dbReference type="ARBA" id="ARBA00023157"/>
    </source>
</evidence>
<reference evidence="8 9" key="1">
    <citation type="submission" date="2023-03" db="EMBL/GenBank/DDBJ databases">
        <title>Genome insight into feeding habits of ladybird beetles.</title>
        <authorList>
            <person name="Li H.-S."/>
            <person name="Huang Y.-H."/>
            <person name="Pang H."/>
        </authorList>
    </citation>
    <scope>NUCLEOTIDE SEQUENCE [LARGE SCALE GENOMIC DNA]</scope>
    <source>
        <strain evidence="8">SYSU_2023b</strain>
        <tissue evidence="8">Whole body</tissue>
    </source>
</reference>
<keyword evidence="3" id="KW-0677">Repeat</keyword>
<dbReference type="Pfam" id="PF01607">
    <property type="entry name" value="CBM_14"/>
    <property type="match status" value="2"/>
</dbReference>
<evidence type="ECO:0000259" key="7">
    <source>
        <dbReference type="PROSITE" id="PS50940"/>
    </source>
</evidence>
<protein>
    <recommendedName>
        <fullName evidence="7">Chitin-binding type-2 domain-containing protein</fullName>
    </recommendedName>
</protein>
<accession>A0AAW1U4Q1</accession>
<evidence type="ECO:0000256" key="2">
    <source>
        <dbReference type="ARBA" id="ARBA00022729"/>
    </source>
</evidence>
<dbReference type="GO" id="GO:0008061">
    <property type="term" value="F:chitin binding"/>
    <property type="evidence" value="ECO:0007669"/>
    <property type="project" value="UniProtKB-KW"/>
</dbReference>
<dbReference type="GO" id="GO:0005576">
    <property type="term" value="C:extracellular region"/>
    <property type="evidence" value="ECO:0007669"/>
    <property type="project" value="InterPro"/>
</dbReference>
<feature type="domain" description="Chitin-binding type-2" evidence="7">
    <location>
        <begin position="83"/>
        <end position="138"/>
    </location>
</feature>
<evidence type="ECO:0000313" key="9">
    <source>
        <dbReference type="Proteomes" id="UP001431783"/>
    </source>
</evidence>
<evidence type="ECO:0000256" key="1">
    <source>
        <dbReference type="ARBA" id="ARBA00022669"/>
    </source>
</evidence>
<dbReference type="PANTHER" id="PTHR23301:SF0">
    <property type="entry name" value="CHITIN-BINDING TYPE-2 DOMAIN-CONTAINING PROTEIN-RELATED"/>
    <property type="match status" value="1"/>
</dbReference>
<dbReference type="InterPro" id="IPR036508">
    <property type="entry name" value="Chitin-bd_dom_sf"/>
</dbReference>
<keyword evidence="1" id="KW-0147">Chitin-binding</keyword>
<dbReference type="PANTHER" id="PTHR23301">
    <property type="entry name" value="CHITIN BINDING PERITROPHIN-A"/>
    <property type="match status" value="1"/>
</dbReference>
<keyword evidence="5" id="KW-0325">Glycoprotein</keyword>
<dbReference type="Gene3D" id="2.170.140.10">
    <property type="entry name" value="Chitin binding domain"/>
    <property type="match status" value="2"/>
</dbReference>
<proteinExistence type="predicted"/>
<dbReference type="EMBL" id="JARQZJ010000042">
    <property type="protein sequence ID" value="KAK9877553.1"/>
    <property type="molecule type" value="Genomic_DNA"/>
</dbReference>
<keyword evidence="9" id="KW-1185">Reference proteome</keyword>
<evidence type="ECO:0000256" key="3">
    <source>
        <dbReference type="ARBA" id="ARBA00022737"/>
    </source>
</evidence>
<dbReference type="InterPro" id="IPR051940">
    <property type="entry name" value="Chitin_bind-dev_reg"/>
</dbReference>
<dbReference type="SUPFAM" id="SSF57625">
    <property type="entry name" value="Invertebrate chitin-binding proteins"/>
    <property type="match status" value="2"/>
</dbReference>